<dbReference type="KEGG" id="mgl:MGL_1670"/>
<dbReference type="AlphaFoldDB" id="A8PYI8"/>
<comment type="similarity">
    <text evidence="1 5">Belongs to the PP2C family.</text>
</comment>
<name>A8PYI8_MALGO</name>
<organism evidence="8 9">
    <name type="scientific">Malassezia globosa (strain ATCC MYA-4612 / CBS 7966)</name>
    <name type="common">Dandruff-associated fungus</name>
    <dbReference type="NCBI Taxonomy" id="425265"/>
    <lineage>
        <taxon>Eukaryota</taxon>
        <taxon>Fungi</taxon>
        <taxon>Dikarya</taxon>
        <taxon>Basidiomycota</taxon>
        <taxon>Ustilaginomycotina</taxon>
        <taxon>Malasseziomycetes</taxon>
        <taxon>Malasseziales</taxon>
        <taxon>Malasseziaceae</taxon>
        <taxon>Malassezia</taxon>
    </lineage>
</organism>
<dbReference type="PROSITE" id="PS01032">
    <property type="entry name" value="PPM_1"/>
    <property type="match status" value="1"/>
</dbReference>
<evidence type="ECO:0000256" key="4">
    <source>
        <dbReference type="ARBA" id="ARBA00022912"/>
    </source>
</evidence>
<keyword evidence="2" id="KW-0479">Metal-binding</keyword>
<feature type="domain" description="PPM-type phosphatase" evidence="7">
    <location>
        <begin position="45"/>
        <end position="304"/>
    </location>
</feature>
<feature type="compositionally biased region" description="Polar residues" evidence="6">
    <location>
        <begin position="1"/>
        <end position="16"/>
    </location>
</feature>
<comment type="caution">
    <text evidence="8">The sequence shown here is derived from an EMBL/GenBank/DDBJ whole genome shotgun (WGS) entry which is preliminary data.</text>
</comment>
<accession>A8PYI8</accession>
<dbReference type="GO" id="GO:0046872">
    <property type="term" value="F:metal ion binding"/>
    <property type="evidence" value="ECO:0007669"/>
    <property type="project" value="UniProtKB-KW"/>
</dbReference>
<dbReference type="InParanoid" id="A8PYI8"/>
<dbReference type="OMA" id="IDDQEAC"/>
<evidence type="ECO:0000256" key="3">
    <source>
        <dbReference type="ARBA" id="ARBA00022801"/>
    </source>
</evidence>
<evidence type="ECO:0000313" key="9">
    <source>
        <dbReference type="Proteomes" id="UP000008837"/>
    </source>
</evidence>
<dbReference type="InterPro" id="IPR000222">
    <property type="entry name" value="PP2C_BS"/>
</dbReference>
<evidence type="ECO:0000256" key="6">
    <source>
        <dbReference type="SAM" id="MobiDB-lite"/>
    </source>
</evidence>
<dbReference type="OrthoDB" id="10264738at2759"/>
<proteinExistence type="inferred from homology"/>
<keyword evidence="4 5" id="KW-0904">Protein phosphatase</keyword>
<dbReference type="PANTHER" id="PTHR13832:SF837">
    <property type="entry name" value="PROTEIN PHOSPHATASE 2C-LIKE DOMAIN-CONTAINING PROTEIN 1"/>
    <property type="match status" value="1"/>
</dbReference>
<keyword evidence="3 5" id="KW-0378">Hydrolase</keyword>
<evidence type="ECO:0000259" key="7">
    <source>
        <dbReference type="PROSITE" id="PS51746"/>
    </source>
</evidence>
<dbReference type="FunCoup" id="A8PYI8">
    <property type="interactions" value="44"/>
</dbReference>
<feature type="region of interest" description="Disordered" evidence="6">
    <location>
        <begin position="1"/>
        <end position="32"/>
    </location>
</feature>
<keyword evidence="9" id="KW-1185">Reference proteome</keyword>
<dbReference type="InterPro" id="IPR036457">
    <property type="entry name" value="PPM-type-like_dom_sf"/>
</dbReference>
<evidence type="ECO:0000313" key="8">
    <source>
        <dbReference type="EMBL" id="EDP44273.1"/>
    </source>
</evidence>
<evidence type="ECO:0000256" key="2">
    <source>
        <dbReference type="ARBA" id="ARBA00022723"/>
    </source>
</evidence>
<dbReference type="PANTHER" id="PTHR13832">
    <property type="entry name" value="PROTEIN PHOSPHATASE 2C"/>
    <property type="match status" value="1"/>
</dbReference>
<gene>
    <name evidence="8" type="ORF">MGL_1670</name>
</gene>
<dbReference type="Pfam" id="PF00481">
    <property type="entry name" value="PP2C"/>
    <property type="match status" value="1"/>
</dbReference>
<evidence type="ECO:0000256" key="1">
    <source>
        <dbReference type="ARBA" id="ARBA00006702"/>
    </source>
</evidence>
<dbReference type="STRING" id="425265.A8PYI8"/>
<dbReference type="InterPro" id="IPR001932">
    <property type="entry name" value="PPM-type_phosphatase-like_dom"/>
</dbReference>
<dbReference type="PROSITE" id="PS51746">
    <property type="entry name" value="PPM_2"/>
    <property type="match status" value="1"/>
</dbReference>
<dbReference type="SMART" id="SM00332">
    <property type="entry name" value="PP2Cc"/>
    <property type="match status" value="1"/>
</dbReference>
<dbReference type="Proteomes" id="UP000008837">
    <property type="component" value="Unassembled WGS sequence"/>
</dbReference>
<dbReference type="EMBL" id="AAYY01000004">
    <property type="protein sequence ID" value="EDP44273.1"/>
    <property type="molecule type" value="Genomic_DNA"/>
</dbReference>
<evidence type="ECO:0000256" key="5">
    <source>
        <dbReference type="RuleBase" id="RU003465"/>
    </source>
</evidence>
<dbReference type="InterPro" id="IPR015655">
    <property type="entry name" value="PP2C"/>
</dbReference>
<dbReference type="Gene3D" id="3.60.40.10">
    <property type="entry name" value="PPM-type phosphatase domain"/>
    <property type="match status" value="1"/>
</dbReference>
<dbReference type="RefSeq" id="XP_001731487.1">
    <property type="nucleotide sequence ID" value="XM_001731435.1"/>
</dbReference>
<protein>
    <recommendedName>
        <fullName evidence="7">PPM-type phosphatase domain-containing protein</fullName>
    </recommendedName>
</protein>
<dbReference type="VEuPathDB" id="FungiDB:MGL_1670"/>
<dbReference type="CDD" id="cd00143">
    <property type="entry name" value="PP2Cc"/>
    <property type="match status" value="1"/>
</dbReference>
<dbReference type="SUPFAM" id="SSF81606">
    <property type="entry name" value="PP2C-like"/>
    <property type="match status" value="1"/>
</dbReference>
<dbReference type="GeneID" id="5855794"/>
<reference evidence="8 9" key="1">
    <citation type="journal article" date="2007" name="Proc. Natl. Acad. Sci. U.S.A.">
        <title>Dandruff-associated Malassezia genomes reveal convergent and divergent virulence traits shared with plant and human fungal pathogens.</title>
        <authorList>
            <person name="Xu J."/>
            <person name="Saunders C.W."/>
            <person name="Hu P."/>
            <person name="Grant R.A."/>
            <person name="Boekhout T."/>
            <person name="Kuramae E.E."/>
            <person name="Kronstad J.W."/>
            <person name="Deangelis Y.M."/>
            <person name="Reeder N.L."/>
            <person name="Johnstone K.R."/>
            <person name="Leland M."/>
            <person name="Fieno A.M."/>
            <person name="Begley W.M."/>
            <person name="Sun Y."/>
            <person name="Lacey M.P."/>
            <person name="Chaudhary T."/>
            <person name="Keough T."/>
            <person name="Chu L."/>
            <person name="Sears R."/>
            <person name="Yuan B."/>
            <person name="Dawson T.L.Jr."/>
        </authorList>
    </citation>
    <scope>NUCLEOTIDE SEQUENCE [LARGE SCALE GENOMIC DNA]</scope>
    <source>
        <strain evidence="9">ATCC MYA-4612 / CBS 7966</strain>
    </source>
</reference>
<dbReference type="GO" id="GO:0004722">
    <property type="term" value="F:protein serine/threonine phosphatase activity"/>
    <property type="evidence" value="ECO:0007669"/>
    <property type="project" value="InterPro"/>
</dbReference>
<sequence length="309" mass="34432">MSTEAGINPTSEISSQEEPRGAQPALNKVDSTTYSDESLPEWTCHVGIATEKNGRWRRTMEDAHLYLQDFNNVPGQGYFAVFDGHAGKFAAEWCRDNMNRILSEELNVCPHMDVREVMRNAFLKADEQLEAESRSAGVRSGCTAVTSLIRLESDDSDQNKSRRRVLYTANVGDARSVLCRGGKAIRLTYDHKGSDEFESKRITEKGGFLLNNRVNGVLAVTRSLGDFSIKEFVVGTPFTTSIDMCDEDQFLIVACDGLWDVVSDQDAVNFVSKYSDAQEAAENLLQHALKNFSTDNTSVMIVRFAKTRT</sequence>